<dbReference type="EMBL" id="WSRS01000034">
    <property type="protein sequence ID" value="MVX58962.1"/>
    <property type="molecule type" value="Genomic_DNA"/>
</dbReference>
<protein>
    <submittedName>
        <fullName evidence="2">Uncharacterized protein</fullName>
    </submittedName>
</protein>
<evidence type="ECO:0000313" key="2">
    <source>
        <dbReference type="EMBL" id="MVX58962.1"/>
    </source>
</evidence>
<comment type="caution">
    <text evidence="2">The sequence shown here is derived from an EMBL/GenBank/DDBJ whole genome shotgun (WGS) entry which is preliminary data.</text>
</comment>
<reference evidence="2 3" key="1">
    <citation type="submission" date="2019-12" db="EMBL/GenBank/DDBJ databases">
        <title>Microbes associate with the intestines of laboratory mice.</title>
        <authorList>
            <person name="Navarre W."/>
            <person name="Wong E."/>
        </authorList>
    </citation>
    <scope>NUCLEOTIDE SEQUENCE [LARGE SCALE GENOMIC DNA]</scope>
    <source>
        <strain evidence="2 3">NM51_B2-22</strain>
    </source>
</reference>
<feature type="transmembrane region" description="Helical" evidence="1">
    <location>
        <begin position="49"/>
        <end position="68"/>
    </location>
</feature>
<feature type="transmembrane region" description="Helical" evidence="1">
    <location>
        <begin position="18"/>
        <end position="37"/>
    </location>
</feature>
<dbReference type="Proteomes" id="UP000461595">
    <property type="component" value="Unassembled WGS sequence"/>
</dbReference>
<keyword evidence="1" id="KW-0472">Membrane</keyword>
<sequence>MPSEKYGVPRDIYSKVKILGLFMVDFAFVGGSGVAAINIGTKIFPTSQWPQLLAFVLLTPLMCLYLVLPTNGGKKNWQSMFLFFRRRRKRYISLNYKRGDR</sequence>
<dbReference type="AlphaFoldDB" id="A0A7X3KCJ3"/>
<keyword evidence="1" id="KW-0812">Transmembrane</keyword>
<keyword evidence="1" id="KW-1133">Transmembrane helix</keyword>
<proteinExistence type="predicted"/>
<evidence type="ECO:0000256" key="1">
    <source>
        <dbReference type="SAM" id="Phobius"/>
    </source>
</evidence>
<name>A0A7X3KCJ3_9STRE</name>
<evidence type="ECO:0000313" key="3">
    <source>
        <dbReference type="Proteomes" id="UP000461595"/>
    </source>
</evidence>
<dbReference type="RefSeq" id="WP_160332770.1">
    <property type="nucleotide sequence ID" value="NZ_WSRS01000034.1"/>
</dbReference>
<dbReference type="OrthoDB" id="2228548at2"/>
<accession>A0A7X3KCJ3</accession>
<organism evidence="2 3">
    <name type="scientific">Streptococcus danieliae</name>
    <dbReference type="NCBI Taxonomy" id="747656"/>
    <lineage>
        <taxon>Bacteria</taxon>
        <taxon>Bacillati</taxon>
        <taxon>Bacillota</taxon>
        <taxon>Bacilli</taxon>
        <taxon>Lactobacillales</taxon>
        <taxon>Streptococcaceae</taxon>
        <taxon>Streptococcus</taxon>
    </lineage>
</organism>
<gene>
    <name evidence="2" type="ORF">E5983_04785</name>
</gene>